<dbReference type="RefSeq" id="XP_001211801.1">
    <property type="nucleotide sequence ID" value="XM_001211801.1"/>
</dbReference>
<dbReference type="Pfam" id="PF13855">
    <property type="entry name" value="LRR_8"/>
    <property type="match status" value="1"/>
</dbReference>
<dbReference type="PANTHER" id="PTHR46652:SF3">
    <property type="entry name" value="LEUCINE-RICH REPEAT-CONTAINING PROTEIN 9"/>
    <property type="match status" value="1"/>
</dbReference>
<sequence>MTEDKCGTDHPIDVIQALFSLPSTSNIQPPTPSDSPDSHSHTHTPHLEYHLEYNPRLPLVPHPEINPAPPPTMKDSKGWDGKLRVEPRATITNPEALEDPEYSDSDAPPVEEIEADEGLSISWKKKMRTQRYQCCSLAREDSVAKGATRISISRISASVPSPRCGWSGSPSCRFVSGRETVGFPHGARRTDDGQRLCLRQNQITRIEFPASVAASLTELDLYDNLISHIKGLDEFRNLTSLDLSFNKIKHIKNVAHLVKLTDLYFVQNKISKIEGLEGLSALRNLELGANRIREIENLDTLTSLEELWLGKNKITELKNLDGLQNLRILSIQSNRLTSLTGVSSLRNLEELYLSHNLISDLSGLESNTSLRVLDFSNNQVSKLEHLGTLTNLEELWASNNQLSSFDEVERELKDKKELKTVYFEGNPLQTKGPAVYRNKVRLALPQIMQIDATYVRV</sequence>
<dbReference type="GO" id="GO:0005634">
    <property type="term" value="C:nucleus"/>
    <property type="evidence" value="ECO:0007669"/>
    <property type="project" value="UniProtKB-SubCell"/>
</dbReference>
<dbReference type="EMBL" id="CH476596">
    <property type="protein sequence ID" value="EAU37585.1"/>
    <property type="molecule type" value="Genomic_DNA"/>
</dbReference>
<reference evidence="8" key="1">
    <citation type="submission" date="2005-09" db="EMBL/GenBank/DDBJ databases">
        <title>Annotation of the Aspergillus terreus NIH2624 genome.</title>
        <authorList>
            <person name="Birren B.W."/>
            <person name="Lander E.S."/>
            <person name="Galagan J.E."/>
            <person name="Nusbaum C."/>
            <person name="Devon K."/>
            <person name="Henn M."/>
            <person name="Ma L.-J."/>
            <person name="Jaffe D.B."/>
            <person name="Butler J."/>
            <person name="Alvarez P."/>
            <person name="Gnerre S."/>
            <person name="Grabherr M."/>
            <person name="Kleber M."/>
            <person name="Mauceli E.W."/>
            <person name="Brockman W."/>
            <person name="Rounsley S."/>
            <person name="Young S.K."/>
            <person name="LaButti K."/>
            <person name="Pushparaj V."/>
            <person name="DeCaprio D."/>
            <person name="Crawford M."/>
            <person name="Koehrsen M."/>
            <person name="Engels R."/>
            <person name="Montgomery P."/>
            <person name="Pearson M."/>
            <person name="Howarth C."/>
            <person name="Larson L."/>
            <person name="Luoma S."/>
            <person name="White J."/>
            <person name="Alvarado L."/>
            <person name="Kodira C.D."/>
            <person name="Zeng Q."/>
            <person name="Oleary S."/>
            <person name="Yandava C."/>
            <person name="Denning D.W."/>
            <person name="Nierman W.C."/>
            <person name="Milne T."/>
            <person name="Madden K."/>
        </authorList>
    </citation>
    <scope>NUCLEOTIDE SEQUENCE [LARGE SCALE GENOMIC DNA]</scope>
    <source>
        <strain evidence="8">NIH 2624 / FGSC A1156</strain>
    </source>
</reference>
<feature type="region of interest" description="Disordered" evidence="6">
    <location>
        <begin position="20"/>
        <end position="110"/>
    </location>
</feature>
<organism evidence="7 8">
    <name type="scientific">Aspergillus terreus (strain NIH 2624 / FGSC A1156)</name>
    <dbReference type="NCBI Taxonomy" id="341663"/>
    <lineage>
        <taxon>Eukaryota</taxon>
        <taxon>Fungi</taxon>
        <taxon>Dikarya</taxon>
        <taxon>Ascomycota</taxon>
        <taxon>Pezizomycotina</taxon>
        <taxon>Eurotiomycetes</taxon>
        <taxon>Eurotiomycetidae</taxon>
        <taxon>Eurotiales</taxon>
        <taxon>Aspergillaceae</taxon>
        <taxon>Aspergillus</taxon>
        <taxon>Aspergillus subgen. Circumdati</taxon>
    </lineage>
</organism>
<gene>
    <name evidence="7" type="ORF">ATEG_02623</name>
</gene>
<evidence type="ECO:0000256" key="4">
    <source>
        <dbReference type="ARBA" id="ARBA00023242"/>
    </source>
</evidence>
<evidence type="ECO:0000313" key="7">
    <source>
        <dbReference type="EMBL" id="EAU37585.1"/>
    </source>
</evidence>
<evidence type="ECO:0000256" key="5">
    <source>
        <dbReference type="ARBA" id="ARBA00023460"/>
    </source>
</evidence>
<dbReference type="InterPro" id="IPR032675">
    <property type="entry name" value="LRR_dom_sf"/>
</dbReference>
<dbReference type="GeneID" id="4316515"/>
<dbReference type="OrthoDB" id="266138at2759"/>
<dbReference type="SUPFAM" id="SSF52058">
    <property type="entry name" value="L domain-like"/>
    <property type="match status" value="1"/>
</dbReference>
<dbReference type="InterPro" id="IPR003591">
    <property type="entry name" value="Leu-rich_rpt_typical-subtyp"/>
</dbReference>
<evidence type="ECO:0000256" key="1">
    <source>
        <dbReference type="ARBA" id="ARBA00004123"/>
    </source>
</evidence>
<comment type="similarity">
    <text evidence="5">Belongs to the SDS22 family.</text>
</comment>
<dbReference type="AlphaFoldDB" id="Q0CUL1"/>
<keyword evidence="2" id="KW-0433">Leucine-rich repeat</keyword>
<feature type="compositionally biased region" description="Pro residues" evidence="6">
    <location>
        <begin position="58"/>
        <end position="72"/>
    </location>
</feature>
<feature type="compositionally biased region" description="Basic and acidic residues" evidence="6">
    <location>
        <begin position="74"/>
        <end position="87"/>
    </location>
</feature>
<dbReference type="VEuPathDB" id="FungiDB:ATEG_02623"/>
<dbReference type="InterPro" id="IPR050836">
    <property type="entry name" value="SDS22/Internalin_LRR"/>
</dbReference>
<dbReference type="FunFam" id="3.80.10.10:FF:000055">
    <property type="entry name" value="Protein phosphatase 1 regulatory subunit 7"/>
    <property type="match status" value="1"/>
</dbReference>
<dbReference type="GO" id="GO:0072357">
    <property type="term" value="C:PTW/PP1 phosphatase complex"/>
    <property type="evidence" value="ECO:0007669"/>
    <property type="project" value="EnsemblFungi"/>
</dbReference>
<evidence type="ECO:0000256" key="6">
    <source>
        <dbReference type="SAM" id="MobiDB-lite"/>
    </source>
</evidence>
<dbReference type="InterPro" id="IPR025875">
    <property type="entry name" value="Leu-rich_rpt_4"/>
</dbReference>
<dbReference type="SMART" id="SM00365">
    <property type="entry name" value="LRR_SD22"/>
    <property type="match status" value="9"/>
</dbReference>
<dbReference type="Gene3D" id="3.80.10.10">
    <property type="entry name" value="Ribonuclease Inhibitor"/>
    <property type="match status" value="2"/>
</dbReference>
<dbReference type="GO" id="GO:0072542">
    <property type="term" value="F:protein phosphatase activator activity"/>
    <property type="evidence" value="ECO:0007669"/>
    <property type="project" value="EnsemblFungi"/>
</dbReference>
<dbReference type="HOGENOM" id="CLU_044236_0_1_1"/>
<comment type="subcellular location">
    <subcellularLocation>
        <location evidence="1">Nucleus</location>
    </subcellularLocation>
</comment>
<evidence type="ECO:0000256" key="2">
    <source>
        <dbReference type="ARBA" id="ARBA00022614"/>
    </source>
</evidence>
<protein>
    <submittedName>
        <fullName evidence="7">Protein phosphatases PP1 regulatory subunit sds22</fullName>
    </submittedName>
</protein>
<dbReference type="Proteomes" id="UP000007963">
    <property type="component" value="Unassembled WGS sequence"/>
</dbReference>
<dbReference type="STRING" id="341663.Q0CUL1"/>
<accession>Q0CUL1</accession>
<dbReference type="eggNOG" id="KOG0531">
    <property type="taxonomic scope" value="Eukaryota"/>
</dbReference>
<feature type="compositionally biased region" description="Basic and acidic residues" evidence="6">
    <location>
        <begin position="36"/>
        <end position="53"/>
    </location>
</feature>
<evidence type="ECO:0000256" key="3">
    <source>
        <dbReference type="ARBA" id="ARBA00022737"/>
    </source>
</evidence>
<dbReference type="PANTHER" id="PTHR46652">
    <property type="entry name" value="LEUCINE-RICH REPEAT AND IQ DOMAIN-CONTAINING PROTEIN 1-RELATED"/>
    <property type="match status" value="1"/>
</dbReference>
<name>Q0CUL1_ASPTN</name>
<dbReference type="InterPro" id="IPR001611">
    <property type="entry name" value="Leu-rich_rpt"/>
</dbReference>
<dbReference type="GO" id="GO:0045842">
    <property type="term" value="P:positive regulation of mitotic metaphase/anaphase transition"/>
    <property type="evidence" value="ECO:0007669"/>
    <property type="project" value="EnsemblFungi"/>
</dbReference>
<keyword evidence="4" id="KW-0539">Nucleus</keyword>
<dbReference type="PROSITE" id="PS51450">
    <property type="entry name" value="LRR"/>
    <property type="match status" value="9"/>
</dbReference>
<dbReference type="SMART" id="SM00369">
    <property type="entry name" value="LRR_TYP"/>
    <property type="match status" value="6"/>
</dbReference>
<keyword evidence="3" id="KW-0677">Repeat</keyword>
<proteinExistence type="inferred from homology"/>
<evidence type="ECO:0000313" key="8">
    <source>
        <dbReference type="Proteomes" id="UP000007963"/>
    </source>
</evidence>
<dbReference type="Pfam" id="PF12799">
    <property type="entry name" value="LRR_4"/>
    <property type="match status" value="2"/>
</dbReference>
<feature type="compositionally biased region" description="Acidic residues" evidence="6">
    <location>
        <begin position="96"/>
        <end position="110"/>
    </location>
</feature>